<dbReference type="Proteomes" id="UP000664702">
    <property type="component" value="Chromosome"/>
</dbReference>
<dbReference type="EMBL" id="CP086136">
    <property type="protein sequence ID" value="UEM10573.1"/>
    <property type="molecule type" value="Genomic_DNA"/>
</dbReference>
<organism evidence="1">
    <name type="scientific">Bradyrhizobium barranii subsp. barranii</name>
    <dbReference type="NCBI Taxonomy" id="2823807"/>
    <lineage>
        <taxon>Bacteria</taxon>
        <taxon>Pseudomonadati</taxon>
        <taxon>Pseudomonadota</taxon>
        <taxon>Alphaproteobacteria</taxon>
        <taxon>Hyphomicrobiales</taxon>
        <taxon>Nitrobacteraceae</taxon>
        <taxon>Bradyrhizobium</taxon>
        <taxon>Bradyrhizobium barranii</taxon>
    </lineage>
</organism>
<dbReference type="KEGG" id="bban:J4G43_038910"/>
<gene>
    <name evidence="2" type="ORF">J4G43_038910</name>
    <name evidence="1" type="ORF">J4G43_40825</name>
</gene>
<dbReference type="RefSeq" id="WP_161495774.1">
    <property type="nucleotide sequence ID" value="NZ_CP086136.1"/>
</dbReference>
<name>A0A939MCD0_9BRAD</name>
<evidence type="ECO:0000313" key="3">
    <source>
        <dbReference type="Proteomes" id="UP000664702"/>
    </source>
</evidence>
<evidence type="ECO:0000313" key="1">
    <source>
        <dbReference type="EMBL" id="MBO1867014.1"/>
    </source>
</evidence>
<proteinExistence type="predicted"/>
<sequence>MHWLDDPLVAFHLQRRGGEFAANQGAFFAEQRRDCIAPNRNGDTIGGLDHVGAAASA</sequence>
<dbReference type="EMBL" id="JAGEMI010000001">
    <property type="protein sequence ID" value="MBO1867014.1"/>
    <property type="molecule type" value="Genomic_DNA"/>
</dbReference>
<dbReference type="AlphaFoldDB" id="A0A939MCD0"/>
<reference evidence="1" key="1">
    <citation type="submission" date="2021-03" db="EMBL/GenBank/DDBJ databases">
        <title>Whole Genome Sequence of Bradyrhizobium sp. Strain 144S4.</title>
        <authorList>
            <person name="Bromfield E.S.P."/>
            <person name="Cloutier S."/>
        </authorList>
    </citation>
    <scope>NUCLEOTIDE SEQUENCE [LARGE SCALE GENOMIC DNA]</scope>
    <source>
        <strain evidence="1">144S4</strain>
    </source>
</reference>
<protein>
    <submittedName>
        <fullName evidence="1">Uncharacterized protein</fullName>
    </submittedName>
</protein>
<evidence type="ECO:0000313" key="2">
    <source>
        <dbReference type="EMBL" id="UEM10573.1"/>
    </source>
</evidence>
<reference evidence="2 3" key="2">
    <citation type="journal article" date="2022" name="Int. J. Syst. Evol. Microbiol.">
        <title>Strains of Bradyrhizobium barranii sp. nov. associated with legumes native to Canada are symbionts of soybeans and belong to different subspecies (subsp. barranii subsp. nov. and subsp. apii subsp. nov.) and symbiovars (sv. glycinearum and sv. septentrionale).</title>
        <authorList>
            <person name="Bromfield E.S.P."/>
            <person name="Cloutier S."/>
            <person name="Wasai-Hara S."/>
            <person name="Minamisawa K."/>
        </authorList>
    </citation>
    <scope>NUCLEOTIDE SEQUENCE [LARGE SCALE GENOMIC DNA]</scope>
    <source>
        <strain evidence="2 3">144S4</strain>
    </source>
</reference>
<accession>A0A939MCD0</accession>